<evidence type="ECO:0000256" key="1">
    <source>
        <dbReference type="ARBA" id="ARBA00012167"/>
    </source>
</evidence>
<keyword evidence="10 12" id="KW-0456">Lyase</keyword>
<feature type="binding site" evidence="12">
    <location>
        <position position="95"/>
    </location>
    <ligand>
        <name>GTP</name>
        <dbReference type="ChEBI" id="CHEBI:37565"/>
    </ligand>
</feature>
<dbReference type="SMART" id="SM00729">
    <property type="entry name" value="Elp3"/>
    <property type="match status" value="1"/>
</dbReference>
<dbReference type="EMBL" id="DTGT01000349">
    <property type="protein sequence ID" value="HGH61776.1"/>
    <property type="molecule type" value="Genomic_DNA"/>
</dbReference>
<dbReference type="InterPro" id="IPR058240">
    <property type="entry name" value="rSAM_sf"/>
</dbReference>
<evidence type="ECO:0000256" key="7">
    <source>
        <dbReference type="ARBA" id="ARBA00023014"/>
    </source>
</evidence>
<dbReference type="InterPro" id="IPR013785">
    <property type="entry name" value="Aldolase_TIM"/>
</dbReference>
<dbReference type="GO" id="GO:0005525">
    <property type="term" value="F:GTP binding"/>
    <property type="evidence" value="ECO:0007669"/>
    <property type="project" value="UniProtKB-UniRule"/>
</dbReference>
<evidence type="ECO:0000259" key="13">
    <source>
        <dbReference type="PROSITE" id="PS51918"/>
    </source>
</evidence>
<gene>
    <name evidence="12 14" type="primary">moaA</name>
    <name evidence="14" type="ORF">ENV54_10810</name>
</gene>
<evidence type="ECO:0000256" key="6">
    <source>
        <dbReference type="ARBA" id="ARBA00023004"/>
    </source>
</evidence>
<proteinExistence type="inferred from homology"/>
<organism evidence="14">
    <name type="scientific">Desulfomonile tiedjei</name>
    <dbReference type="NCBI Taxonomy" id="2358"/>
    <lineage>
        <taxon>Bacteria</taxon>
        <taxon>Pseudomonadati</taxon>
        <taxon>Thermodesulfobacteriota</taxon>
        <taxon>Desulfomonilia</taxon>
        <taxon>Desulfomonilales</taxon>
        <taxon>Desulfomonilaceae</taxon>
        <taxon>Desulfomonile</taxon>
    </lineage>
</organism>
<comment type="catalytic activity">
    <reaction evidence="11 12">
        <text>GTP + AH2 + S-adenosyl-L-methionine = (8S)-3',8-cyclo-7,8-dihydroguanosine 5'-triphosphate + 5'-deoxyadenosine + L-methionine + A + H(+)</text>
        <dbReference type="Rhea" id="RHEA:49576"/>
        <dbReference type="ChEBI" id="CHEBI:13193"/>
        <dbReference type="ChEBI" id="CHEBI:15378"/>
        <dbReference type="ChEBI" id="CHEBI:17319"/>
        <dbReference type="ChEBI" id="CHEBI:17499"/>
        <dbReference type="ChEBI" id="CHEBI:37565"/>
        <dbReference type="ChEBI" id="CHEBI:57844"/>
        <dbReference type="ChEBI" id="CHEBI:59789"/>
        <dbReference type="ChEBI" id="CHEBI:131766"/>
        <dbReference type="EC" id="4.1.99.22"/>
    </reaction>
</comment>
<feature type="binding site" evidence="12">
    <location>
        <position position="272"/>
    </location>
    <ligand>
        <name>[4Fe-4S] cluster</name>
        <dbReference type="ChEBI" id="CHEBI:49883"/>
        <label>2</label>
        <note>4Fe-4S-substrate</note>
    </ligand>
</feature>
<feature type="binding site" evidence="12">
    <location>
        <position position="255"/>
    </location>
    <ligand>
        <name>[4Fe-4S] cluster</name>
        <dbReference type="ChEBI" id="CHEBI:49883"/>
        <label>2</label>
        <note>4Fe-4S-substrate</note>
    </ligand>
</feature>
<feature type="binding site" evidence="12">
    <location>
        <position position="119"/>
    </location>
    <ligand>
        <name>S-adenosyl-L-methionine</name>
        <dbReference type="ChEBI" id="CHEBI:59789"/>
    </ligand>
</feature>
<dbReference type="GO" id="GO:0046872">
    <property type="term" value="F:metal ion binding"/>
    <property type="evidence" value="ECO:0007669"/>
    <property type="project" value="UniProtKB-KW"/>
</dbReference>
<dbReference type="PANTHER" id="PTHR22960:SF0">
    <property type="entry name" value="MOLYBDENUM COFACTOR BIOSYNTHESIS PROTEIN 1"/>
    <property type="match status" value="1"/>
</dbReference>
<evidence type="ECO:0000256" key="8">
    <source>
        <dbReference type="ARBA" id="ARBA00023134"/>
    </source>
</evidence>
<keyword evidence="6 12" id="KW-0408">Iron</keyword>
<feature type="binding site" evidence="12">
    <location>
        <position position="21"/>
    </location>
    <ligand>
        <name>[4Fe-4S] cluster</name>
        <dbReference type="ChEBI" id="CHEBI:49883"/>
        <label>1</label>
        <note>4Fe-4S-S-AdoMet</note>
    </ligand>
</feature>
<dbReference type="InterPro" id="IPR013483">
    <property type="entry name" value="MoaA"/>
</dbReference>
<dbReference type="SUPFAM" id="SSF102114">
    <property type="entry name" value="Radical SAM enzymes"/>
    <property type="match status" value="1"/>
</dbReference>
<evidence type="ECO:0000256" key="10">
    <source>
        <dbReference type="ARBA" id="ARBA00023239"/>
    </source>
</evidence>
<keyword evidence="2 12" id="KW-0004">4Fe-4S</keyword>
<comment type="caution">
    <text evidence="14">The sequence shown here is derived from an EMBL/GenBank/DDBJ whole genome shotgun (WGS) entry which is preliminary data.</text>
</comment>
<dbReference type="UniPathway" id="UPA00344"/>
<dbReference type="Pfam" id="PF04055">
    <property type="entry name" value="Radical_SAM"/>
    <property type="match status" value="1"/>
</dbReference>
<dbReference type="GO" id="GO:0051539">
    <property type="term" value="F:4 iron, 4 sulfur cluster binding"/>
    <property type="evidence" value="ECO:0007669"/>
    <property type="project" value="UniProtKB-UniRule"/>
</dbReference>
<dbReference type="EC" id="4.1.99.22" evidence="1 12"/>
<feature type="binding site" evidence="12">
    <location>
        <position position="68"/>
    </location>
    <ligand>
        <name>S-adenosyl-L-methionine</name>
        <dbReference type="ChEBI" id="CHEBI:59789"/>
    </ligand>
</feature>
<dbReference type="InterPro" id="IPR006638">
    <property type="entry name" value="Elp3/MiaA/NifB-like_rSAM"/>
</dbReference>
<keyword evidence="5 12" id="KW-0547">Nucleotide-binding</keyword>
<dbReference type="GO" id="GO:0006777">
    <property type="term" value="P:Mo-molybdopterin cofactor biosynthetic process"/>
    <property type="evidence" value="ECO:0007669"/>
    <property type="project" value="UniProtKB-UniRule"/>
</dbReference>
<dbReference type="InterPro" id="IPR000385">
    <property type="entry name" value="MoaA_NifB_PqqE_Fe-S-bd_CS"/>
</dbReference>
<comment type="cofactor">
    <cofactor evidence="12">
        <name>[4Fe-4S] cluster</name>
        <dbReference type="ChEBI" id="CHEBI:49883"/>
    </cofactor>
    <text evidence="12">Binds 2 [4Fe-4S] clusters. Binds 1 [4Fe-4S] cluster coordinated with 3 cysteines and an exchangeable S-adenosyl-L-methionine and 1 [4Fe-4S] cluster coordinated with 3 cysteines and the GTP-derived substrate.</text>
</comment>
<dbReference type="NCBIfam" id="TIGR02666">
    <property type="entry name" value="moaA"/>
    <property type="match status" value="1"/>
</dbReference>
<dbReference type="PANTHER" id="PTHR22960">
    <property type="entry name" value="MOLYBDOPTERIN COFACTOR SYNTHESIS PROTEIN A"/>
    <property type="match status" value="1"/>
</dbReference>
<dbReference type="SFLD" id="SFLDG01067">
    <property type="entry name" value="SPASM/twitch_domain_containing"/>
    <property type="match status" value="1"/>
</dbReference>
<feature type="binding site" evidence="12">
    <location>
        <position position="27"/>
    </location>
    <ligand>
        <name>S-adenosyl-L-methionine</name>
        <dbReference type="ChEBI" id="CHEBI:59789"/>
    </ligand>
</feature>
<protein>
    <recommendedName>
        <fullName evidence="1 12">GTP 3',8-cyclase</fullName>
        <ecNumber evidence="1 12">4.1.99.22</ecNumber>
    </recommendedName>
    <alternativeName>
        <fullName evidence="12">Molybdenum cofactor biosynthesis protein A</fullName>
    </alternativeName>
</protein>
<evidence type="ECO:0000256" key="12">
    <source>
        <dbReference type="HAMAP-Rule" id="MF_01225"/>
    </source>
</evidence>
<dbReference type="GO" id="GO:0061798">
    <property type="term" value="F:GTP 3',8'-cyclase activity"/>
    <property type="evidence" value="ECO:0007669"/>
    <property type="project" value="UniProtKB-UniRule"/>
</dbReference>
<dbReference type="Pfam" id="PF06463">
    <property type="entry name" value="Mob_synth_C"/>
    <property type="match status" value="1"/>
</dbReference>
<comment type="pathway">
    <text evidence="12">Cofactor biosynthesis; molybdopterin biosynthesis.</text>
</comment>
<feature type="domain" description="Radical SAM core" evidence="13">
    <location>
        <begin position="5"/>
        <end position="220"/>
    </location>
</feature>
<sequence length="325" mass="35414">MLVDHHGRVIDYLRVSITDLCNLRCIYCRPPEGLKLVSHDDILRYEEILRLIRIARDLGVRKLRITGGEPLVRRGVLSFIERVTQLDGILDIGLTTNGVLLASMAADLRAAGLTRINISLDSLRRDTFASITGRDHLKDVLLGIEASLKAGLNPVKINVVLLEGFNEPDVAGFAKLTVNRPVDVRFIERMPFGNGAVPNAPVSFSAYTVLGMVRSQVGELEPLERDALDGPATMFRLKGALGRIGVIDPVTGHFCGSCNRLRLTARGTLRPCLLAPHEIDIRASLRSGASDAELATVFCKAVLEKPVGKNRNAHSLNDAMNMIGG</sequence>
<reference evidence="14" key="1">
    <citation type="journal article" date="2020" name="mSystems">
        <title>Genome- and Community-Level Interaction Insights into Carbon Utilization and Element Cycling Functions of Hydrothermarchaeota in Hydrothermal Sediment.</title>
        <authorList>
            <person name="Zhou Z."/>
            <person name="Liu Y."/>
            <person name="Xu W."/>
            <person name="Pan J."/>
            <person name="Luo Z.H."/>
            <person name="Li M."/>
        </authorList>
    </citation>
    <scope>NUCLEOTIDE SEQUENCE [LARGE SCALE GENOMIC DNA]</scope>
    <source>
        <strain evidence="14">SpSt-769</strain>
    </source>
</reference>
<keyword evidence="3 12" id="KW-0949">S-adenosyl-L-methionine</keyword>
<feature type="binding site" evidence="12">
    <location>
        <position position="258"/>
    </location>
    <ligand>
        <name>[4Fe-4S] cluster</name>
        <dbReference type="ChEBI" id="CHEBI:49883"/>
        <label>2</label>
        <note>4Fe-4S-substrate</note>
    </ligand>
</feature>
<evidence type="ECO:0000256" key="5">
    <source>
        <dbReference type="ARBA" id="ARBA00022741"/>
    </source>
</evidence>
<feature type="binding site" evidence="12">
    <location>
        <position position="190"/>
    </location>
    <ligand>
        <name>S-adenosyl-L-methionine</name>
        <dbReference type="ChEBI" id="CHEBI:59789"/>
    </ligand>
</feature>
<dbReference type="HAMAP" id="MF_01225_B">
    <property type="entry name" value="MoaA_B"/>
    <property type="match status" value="1"/>
</dbReference>
<dbReference type="PROSITE" id="PS01305">
    <property type="entry name" value="MOAA_NIFB_PQQE"/>
    <property type="match status" value="1"/>
</dbReference>
<feature type="binding site" evidence="12">
    <location>
        <position position="64"/>
    </location>
    <ligand>
        <name>GTP</name>
        <dbReference type="ChEBI" id="CHEBI:37565"/>
    </ligand>
</feature>
<keyword evidence="8 12" id="KW-0342">GTP-binding</keyword>
<feature type="binding site" evidence="12">
    <location>
        <position position="28"/>
    </location>
    <ligand>
        <name>[4Fe-4S] cluster</name>
        <dbReference type="ChEBI" id="CHEBI:49883"/>
        <label>1</label>
        <note>4Fe-4S-S-AdoMet</note>
    </ligand>
</feature>
<comment type="similarity">
    <text evidence="12">Belongs to the radical SAM superfamily. MoaA family.</text>
</comment>
<keyword evidence="9 12" id="KW-0501">Molybdenum cofactor biosynthesis</keyword>
<dbReference type="Gene3D" id="3.20.20.70">
    <property type="entry name" value="Aldolase class I"/>
    <property type="match status" value="1"/>
</dbReference>
<evidence type="ECO:0000313" key="14">
    <source>
        <dbReference type="EMBL" id="HGH61776.1"/>
    </source>
</evidence>
<comment type="subunit">
    <text evidence="12">Monomer and homodimer.</text>
</comment>
<name>A0A7C4EXV8_9BACT</name>
<feature type="binding site" evidence="12">
    <location>
        <position position="156"/>
    </location>
    <ligand>
        <name>GTP</name>
        <dbReference type="ChEBI" id="CHEBI:37565"/>
    </ligand>
</feature>
<evidence type="ECO:0000256" key="11">
    <source>
        <dbReference type="ARBA" id="ARBA00048697"/>
    </source>
</evidence>
<dbReference type="InterPro" id="IPR040064">
    <property type="entry name" value="MoaA-like"/>
</dbReference>
<dbReference type="CDD" id="cd01335">
    <property type="entry name" value="Radical_SAM"/>
    <property type="match status" value="1"/>
</dbReference>
<dbReference type="GO" id="GO:0061799">
    <property type="term" value="F:cyclic pyranopterin monophosphate synthase activity"/>
    <property type="evidence" value="ECO:0007669"/>
    <property type="project" value="TreeGrafter"/>
</dbReference>
<accession>A0A7C4EXV8</accession>
<dbReference type="InterPro" id="IPR007197">
    <property type="entry name" value="rSAM"/>
</dbReference>
<feature type="binding site" evidence="12">
    <location>
        <position position="14"/>
    </location>
    <ligand>
        <name>GTP</name>
        <dbReference type="ChEBI" id="CHEBI:37565"/>
    </ligand>
</feature>
<feature type="binding site" evidence="12">
    <location>
        <begin position="260"/>
        <end position="262"/>
    </location>
    <ligand>
        <name>GTP</name>
        <dbReference type="ChEBI" id="CHEBI:37565"/>
    </ligand>
</feature>
<dbReference type="GO" id="GO:1904047">
    <property type="term" value="F:S-adenosyl-L-methionine binding"/>
    <property type="evidence" value="ECO:0007669"/>
    <property type="project" value="UniProtKB-UniRule"/>
</dbReference>
<dbReference type="AlphaFoldDB" id="A0A7C4EXV8"/>
<dbReference type="PROSITE" id="PS51918">
    <property type="entry name" value="RADICAL_SAM"/>
    <property type="match status" value="1"/>
</dbReference>
<keyword evidence="7 12" id="KW-0411">Iron-sulfur</keyword>
<evidence type="ECO:0000256" key="9">
    <source>
        <dbReference type="ARBA" id="ARBA00023150"/>
    </source>
</evidence>
<evidence type="ECO:0000256" key="3">
    <source>
        <dbReference type="ARBA" id="ARBA00022691"/>
    </source>
</evidence>
<evidence type="ECO:0000256" key="4">
    <source>
        <dbReference type="ARBA" id="ARBA00022723"/>
    </source>
</evidence>
<comment type="function">
    <text evidence="12">Catalyzes the cyclization of GTP to (8S)-3',8-cyclo-7,8-dihydroguanosine 5'-triphosphate.</text>
</comment>
<dbReference type="InterPro" id="IPR010505">
    <property type="entry name" value="MoaA_twitch"/>
</dbReference>
<dbReference type="SFLD" id="SFLDG01383">
    <property type="entry name" value="cyclic_pyranopterin_phosphate"/>
    <property type="match status" value="1"/>
</dbReference>
<feature type="binding site" evidence="12">
    <location>
        <position position="25"/>
    </location>
    <ligand>
        <name>[4Fe-4S] cluster</name>
        <dbReference type="ChEBI" id="CHEBI:49883"/>
        <label>1</label>
        <note>4Fe-4S-S-AdoMet</note>
    </ligand>
</feature>
<dbReference type="SFLD" id="SFLDS00029">
    <property type="entry name" value="Radical_SAM"/>
    <property type="match status" value="1"/>
</dbReference>
<dbReference type="CDD" id="cd21117">
    <property type="entry name" value="Twitch_MoaA"/>
    <property type="match status" value="1"/>
</dbReference>
<dbReference type="SFLD" id="SFLDG01386">
    <property type="entry name" value="main_SPASM_domain-containing"/>
    <property type="match status" value="1"/>
</dbReference>
<dbReference type="InterPro" id="IPR050105">
    <property type="entry name" value="MoCo_biosynth_MoaA/MoaC"/>
</dbReference>
<evidence type="ECO:0000256" key="2">
    <source>
        <dbReference type="ARBA" id="ARBA00022485"/>
    </source>
</evidence>
<keyword evidence="4 12" id="KW-0479">Metal-binding</keyword>